<evidence type="ECO:0000313" key="2">
    <source>
        <dbReference type="EMBL" id="SDJ16882.1"/>
    </source>
</evidence>
<sequence length="116" mass="13460">MDQLAALASLVNFGALTAFLLLHVSVINYFIIKQKSTRYVQHLTLPLIGFIIIGYVWYSLDALSKELGFIWLGVGVIYFIFLKLSKKITDYKRIELFCRFAHKCELRTEKNINRNV</sequence>
<organism evidence="2 3">
    <name type="scientific">Aneurinibacillus migulanus</name>
    <name type="common">Bacillus migulanus</name>
    <dbReference type="NCBI Taxonomy" id="47500"/>
    <lineage>
        <taxon>Bacteria</taxon>
        <taxon>Bacillati</taxon>
        <taxon>Bacillota</taxon>
        <taxon>Bacilli</taxon>
        <taxon>Bacillales</taxon>
        <taxon>Paenibacillaceae</taxon>
        <taxon>Aneurinibacillus group</taxon>
        <taxon>Aneurinibacillus</taxon>
    </lineage>
</organism>
<proteinExistence type="predicted"/>
<feature type="transmembrane region" description="Helical" evidence="1">
    <location>
        <begin position="43"/>
        <end position="60"/>
    </location>
</feature>
<reference evidence="2 3" key="1">
    <citation type="submission" date="2016-10" db="EMBL/GenBank/DDBJ databases">
        <authorList>
            <person name="de Groot N.N."/>
        </authorList>
    </citation>
    <scope>NUCLEOTIDE SEQUENCE [LARGE SCALE GENOMIC DNA]</scope>
    <source>
        <strain evidence="2 3">DSM 2895</strain>
    </source>
</reference>
<dbReference type="EMBL" id="FNED01000013">
    <property type="protein sequence ID" value="SDJ16882.1"/>
    <property type="molecule type" value="Genomic_DNA"/>
</dbReference>
<feature type="transmembrane region" description="Helical" evidence="1">
    <location>
        <begin position="6"/>
        <end position="31"/>
    </location>
</feature>
<feature type="transmembrane region" description="Helical" evidence="1">
    <location>
        <begin position="66"/>
        <end position="84"/>
    </location>
</feature>
<name>A0A1G8RIX0_ANEMI</name>
<keyword evidence="1" id="KW-0472">Membrane</keyword>
<evidence type="ECO:0000313" key="3">
    <source>
        <dbReference type="Proteomes" id="UP000182836"/>
    </source>
</evidence>
<evidence type="ECO:0008006" key="4">
    <source>
        <dbReference type="Google" id="ProtNLM"/>
    </source>
</evidence>
<dbReference type="AlphaFoldDB" id="A0A1G8RIX0"/>
<accession>A0A1G8RIX0</accession>
<keyword evidence="1" id="KW-0812">Transmembrane</keyword>
<keyword evidence="1" id="KW-1133">Transmembrane helix</keyword>
<protein>
    <recommendedName>
        <fullName evidence="4">Amino acid permease</fullName>
    </recommendedName>
</protein>
<dbReference type="Proteomes" id="UP000182836">
    <property type="component" value="Unassembled WGS sequence"/>
</dbReference>
<gene>
    <name evidence="2" type="ORF">SAMN04487909_11313</name>
</gene>
<evidence type="ECO:0000256" key="1">
    <source>
        <dbReference type="SAM" id="Phobius"/>
    </source>
</evidence>